<dbReference type="AlphaFoldDB" id="A0A3N4JJF8"/>
<reference evidence="1 2" key="1">
    <citation type="journal article" date="2018" name="Nat. Ecol. Evol.">
        <title>Pezizomycetes genomes reveal the molecular basis of ectomycorrhizal truffle lifestyle.</title>
        <authorList>
            <person name="Murat C."/>
            <person name="Payen T."/>
            <person name="Noel B."/>
            <person name="Kuo A."/>
            <person name="Morin E."/>
            <person name="Chen J."/>
            <person name="Kohler A."/>
            <person name="Krizsan K."/>
            <person name="Balestrini R."/>
            <person name="Da Silva C."/>
            <person name="Montanini B."/>
            <person name="Hainaut M."/>
            <person name="Levati E."/>
            <person name="Barry K.W."/>
            <person name="Belfiori B."/>
            <person name="Cichocki N."/>
            <person name="Clum A."/>
            <person name="Dockter R.B."/>
            <person name="Fauchery L."/>
            <person name="Guy J."/>
            <person name="Iotti M."/>
            <person name="Le Tacon F."/>
            <person name="Lindquist E.A."/>
            <person name="Lipzen A."/>
            <person name="Malagnac F."/>
            <person name="Mello A."/>
            <person name="Molinier V."/>
            <person name="Miyauchi S."/>
            <person name="Poulain J."/>
            <person name="Riccioni C."/>
            <person name="Rubini A."/>
            <person name="Sitrit Y."/>
            <person name="Splivallo R."/>
            <person name="Traeger S."/>
            <person name="Wang M."/>
            <person name="Zifcakova L."/>
            <person name="Wipf D."/>
            <person name="Zambonelli A."/>
            <person name="Paolocci F."/>
            <person name="Nowrousian M."/>
            <person name="Ottonello S."/>
            <person name="Baldrian P."/>
            <person name="Spatafora J.W."/>
            <person name="Henrissat B."/>
            <person name="Nagy L.G."/>
            <person name="Aury J.M."/>
            <person name="Wincker P."/>
            <person name="Grigoriev I.V."/>
            <person name="Bonfante P."/>
            <person name="Martin F.M."/>
        </authorList>
    </citation>
    <scope>NUCLEOTIDE SEQUENCE [LARGE SCALE GENOMIC DNA]</scope>
    <source>
        <strain evidence="1 2">120613-1</strain>
    </source>
</reference>
<dbReference type="Proteomes" id="UP000276215">
    <property type="component" value="Unassembled WGS sequence"/>
</dbReference>
<accession>A0A3N4JJF8</accession>
<gene>
    <name evidence="1" type="ORF">L873DRAFT_1808314</name>
</gene>
<dbReference type="EMBL" id="ML120396">
    <property type="protein sequence ID" value="RPA98356.1"/>
    <property type="molecule type" value="Genomic_DNA"/>
</dbReference>
<keyword evidence="2" id="KW-1185">Reference proteome</keyword>
<protein>
    <submittedName>
        <fullName evidence="1">Uncharacterized protein</fullName>
    </submittedName>
</protein>
<evidence type="ECO:0000313" key="1">
    <source>
        <dbReference type="EMBL" id="RPA98356.1"/>
    </source>
</evidence>
<name>A0A3N4JJF8_9PEZI</name>
<proteinExistence type="predicted"/>
<sequence length="54" mass="6055">MATSGKLLASGVPSSWLSRTCNCCGDHHRRSRICTPLIHPQFKKKRSLLPMFLS</sequence>
<evidence type="ECO:0000313" key="2">
    <source>
        <dbReference type="Proteomes" id="UP000276215"/>
    </source>
</evidence>
<organism evidence="1 2">
    <name type="scientific">Choiromyces venosus 120613-1</name>
    <dbReference type="NCBI Taxonomy" id="1336337"/>
    <lineage>
        <taxon>Eukaryota</taxon>
        <taxon>Fungi</taxon>
        <taxon>Dikarya</taxon>
        <taxon>Ascomycota</taxon>
        <taxon>Pezizomycotina</taxon>
        <taxon>Pezizomycetes</taxon>
        <taxon>Pezizales</taxon>
        <taxon>Tuberaceae</taxon>
        <taxon>Choiromyces</taxon>
    </lineage>
</organism>